<comment type="caution">
    <text evidence="8">The sequence shown here is derived from an EMBL/GenBank/DDBJ whole genome shotgun (WGS) entry which is preliminary data.</text>
</comment>
<comment type="catalytic activity">
    <reaction evidence="6">
        <text>D-glucose 6-phosphate + NADP(+) = 6-phospho-D-glucono-1,5-lactone + NADPH + H(+)</text>
        <dbReference type="Rhea" id="RHEA:15841"/>
        <dbReference type="ChEBI" id="CHEBI:15378"/>
        <dbReference type="ChEBI" id="CHEBI:57783"/>
        <dbReference type="ChEBI" id="CHEBI:57955"/>
        <dbReference type="ChEBI" id="CHEBI:58349"/>
        <dbReference type="ChEBI" id="CHEBI:61548"/>
        <dbReference type="EC" id="1.1.1.49"/>
    </reaction>
    <physiologicalReaction direction="left-to-right" evidence="6">
        <dbReference type="Rhea" id="RHEA:15842"/>
    </physiologicalReaction>
</comment>
<accession>A0A818VVA7</accession>
<gene>
    <name evidence="8" type="ORF">JBS370_LOCUS10496</name>
</gene>
<dbReference type="GO" id="GO:0005829">
    <property type="term" value="C:cytosol"/>
    <property type="evidence" value="ECO:0007669"/>
    <property type="project" value="TreeGrafter"/>
</dbReference>
<evidence type="ECO:0000256" key="5">
    <source>
        <dbReference type="ARBA" id="ARBA00023277"/>
    </source>
</evidence>
<evidence type="ECO:0000256" key="6">
    <source>
        <dbReference type="ARBA" id="ARBA00047696"/>
    </source>
</evidence>
<dbReference type="GO" id="GO:0006006">
    <property type="term" value="P:glucose metabolic process"/>
    <property type="evidence" value="ECO:0007669"/>
    <property type="project" value="InterPro"/>
</dbReference>
<evidence type="ECO:0000259" key="7">
    <source>
        <dbReference type="Pfam" id="PF02781"/>
    </source>
</evidence>
<keyword evidence="5" id="KW-0119">Carbohydrate metabolism</keyword>
<name>A0A818VVA7_9BILA</name>
<keyword evidence="3" id="KW-0521">NADP</keyword>
<keyword evidence="4" id="KW-0560">Oxidoreductase</keyword>
<evidence type="ECO:0000256" key="4">
    <source>
        <dbReference type="ARBA" id="ARBA00023002"/>
    </source>
</evidence>
<dbReference type="GO" id="GO:0004345">
    <property type="term" value="F:glucose-6-phosphate dehydrogenase activity"/>
    <property type="evidence" value="ECO:0007669"/>
    <property type="project" value="UniProtKB-EC"/>
</dbReference>
<evidence type="ECO:0000313" key="9">
    <source>
        <dbReference type="Proteomes" id="UP000663836"/>
    </source>
</evidence>
<feature type="domain" description="Glucose-6-phosphate dehydrogenase C-terminal" evidence="7">
    <location>
        <begin position="1"/>
        <end position="64"/>
    </location>
</feature>
<dbReference type="SUPFAM" id="SSF55347">
    <property type="entry name" value="Glyceraldehyde-3-phosphate dehydrogenase-like, C-terminal domain"/>
    <property type="match status" value="1"/>
</dbReference>
<dbReference type="EMBL" id="CAJOBD010000763">
    <property type="protein sequence ID" value="CAF3716312.1"/>
    <property type="molecule type" value="Genomic_DNA"/>
</dbReference>
<dbReference type="AlphaFoldDB" id="A0A818VVA7"/>
<evidence type="ECO:0000256" key="2">
    <source>
        <dbReference type="ARBA" id="ARBA00013019"/>
    </source>
</evidence>
<dbReference type="GO" id="GO:0050661">
    <property type="term" value="F:NADP binding"/>
    <property type="evidence" value="ECO:0007669"/>
    <property type="project" value="InterPro"/>
</dbReference>
<comment type="pathway">
    <text evidence="1">Carbohydrate degradation; pentose phosphate pathway.</text>
</comment>
<evidence type="ECO:0000313" key="8">
    <source>
        <dbReference type="EMBL" id="CAF3716312.1"/>
    </source>
</evidence>
<dbReference type="GO" id="GO:0009051">
    <property type="term" value="P:pentose-phosphate shunt, oxidative branch"/>
    <property type="evidence" value="ECO:0007669"/>
    <property type="project" value="TreeGrafter"/>
</dbReference>
<proteinExistence type="predicted"/>
<dbReference type="Proteomes" id="UP000663836">
    <property type="component" value="Unassembled WGS sequence"/>
</dbReference>
<dbReference type="InterPro" id="IPR001282">
    <property type="entry name" value="G6P_DH"/>
</dbReference>
<protein>
    <recommendedName>
        <fullName evidence="2">glucose-6-phosphate dehydrogenase (NADP(+))</fullName>
        <ecNumber evidence="2">1.1.1.49</ecNumber>
    </recommendedName>
</protein>
<dbReference type="Gene3D" id="3.30.360.10">
    <property type="entry name" value="Dihydrodipicolinate Reductase, domain 2"/>
    <property type="match status" value="2"/>
</dbReference>
<dbReference type="EC" id="1.1.1.49" evidence="2"/>
<evidence type="ECO:0000256" key="3">
    <source>
        <dbReference type="ARBA" id="ARBA00022857"/>
    </source>
</evidence>
<sequence>MQILSIVALEKSCSTKGEDIRDEKVKVLRCISPIKMEDVVLGQYIDKSDSSDNEYRQGYLDDPETELNLTYGEKYKGVKLSNAYEHLILDVFMDSKINFVRSDELQEA</sequence>
<reference evidence="8" key="1">
    <citation type="submission" date="2021-02" db="EMBL/GenBank/DDBJ databases">
        <authorList>
            <person name="Nowell W R."/>
        </authorList>
    </citation>
    <scope>NUCLEOTIDE SEQUENCE</scope>
</reference>
<dbReference type="PANTHER" id="PTHR23429:SF0">
    <property type="entry name" value="GLUCOSE-6-PHOSPHATE 1-DEHYDROGENASE"/>
    <property type="match status" value="1"/>
</dbReference>
<organism evidence="8 9">
    <name type="scientific">Rotaria sordida</name>
    <dbReference type="NCBI Taxonomy" id="392033"/>
    <lineage>
        <taxon>Eukaryota</taxon>
        <taxon>Metazoa</taxon>
        <taxon>Spiralia</taxon>
        <taxon>Gnathifera</taxon>
        <taxon>Rotifera</taxon>
        <taxon>Eurotatoria</taxon>
        <taxon>Bdelloidea</taxon>
        <taxon>Philodinida</taxon>
        <taxon>Philodinidae</taxon>
        <taxon>Rotaria</taxon>
    </lineage>
</organism>
<dbReference type="Pfam" id="PF02781">
    <property type="entry name" value="G6PD_C"/>
    <property type="match status" value="1"/>
</dbReference>
<dbReference type="InterPro" id="IPR022675">
    <property type="entry name" value="G6P_DH_C"/>
</dbReference>
<evidence type="ECO:0000256" key="1">
    <source>
        <dbReference type="ARBA" id="ARBA00004959"/>
    </source>
</evidence>
<dbReference type="PANTHER" id="PTHR23429">
    <property type="entry name" value="GLUCOSE-6-PHOSPHATE 1-DEHYDROGENASE G6PD"/>
    <property type="match status" value="1"/>
</dbReference>